<sequence>MRKTLRRCNACGSPPAFSAGIPSFNSTPVRFCYVCGSSLRPSATKEKEKEKEEKEDVMLTLPMNTEWKNPTLVKKNPFSLQDVLKILWRQLQSWGPHTLIHCLPCSTVDKEHSSTDAHPLVGMNRYNVEKTTRAVHTEKPPVFYAWPLESCSTVEEEESKEMKFIKEDTPSSSLFVQLQIIYKILAEVILEYNTVLSSLQLRYTNEGNMWRTYVSTLKDELRQKNEEHVALLKRVLYLERELSLQNERHKRELLEERCKREEEHQWSLNMKQQQEDNLTEAYHFLRDTLVHGKRHIH</sequence>
<name>A0A1X0NR14_9TRYP</name>
<dbReference type="VEuPathDB" id="TriTrypDB:TM35_000271990"/>
<dbReference type="EMBL" id="NBCO01000027">
    <property type="protein sequence ID" value="ORC86609.1"/>
    <property type="molecule type" value="Genomic_DNA"/>
</dbReference>
<dbReference type="OrthoDB" id="242291at2759"/>
<evidence type="ECO:0000256" key="1">
    <source>
        <dbReference type="SAM" id="Coils"/>
    </source>
</evidence>
<evidence type="ECO:0000313" key="3">
    <source>
        <dbReference type="Proteomes" id="UP000192257"/>
    </source>
</evidence>
<feature type="coiled-coil region" evidence="1">
    <location>
        <begin position="214"/>
        <end position="264"/>
    </location>
</feature>
<keyword evidence="3" id="KW-1185">Reference proteome</keyword>
<dbReference type="RefSeq" id="XP_028880675.1">
    <property type="nucleotide sequence ID" value="XM_029028092.1"/>
</dbReference>
<comment type="caution">
    <text evidence="2">The sequence shown here is derived from an EMBL/GenBank/DDBJ whole genome shotgun (WGS) entry which is preliminary data.</text>
</comment>
<protein>
    <submittedName>
        <fullName evidence="2">Uncharacterized protein</fullName>
    </submittedName>
</protein>
<dbReference type="GeneID" id="39987872"/>
<evidence type="ECO:0000313" key="2">
    <source>
        <dbReference type="EMBL" id="ORC86609.1"/>
    </source>
</evidence>
<gene>
    <name evidence="2" type="ORF">TM35_000271990</name>
</gene>
<dbReference type="Proteomes" id="UP000192257">
    <property type="component" value="Unassembled WGS sequence"/>
</dbReference>
<keyword evidence="1" id="KW-0175">Coiled coil</keyword>
<dbReference type="AlphaFoldDB" id="A0A1X0NR14"/>
<accession>A0A1X0NR14</accession>
<reference evidence="2 3" key="1">
    <citation type="submission" date="2017-03" db="EMBL/GenBank/DDBJ databases">
        <title>An alternative strategy for trypanosome survival in the mammalian bloodstream revealed through genome and transcriptome analysis of the ubiquitous bovine parasite Trypanosoma (Megatrypanum) theileri.</title>
        <authorList>
            <person name="Kelly S."/>
            <person name="Ivens A."/>
            <person name="Mott A."/>
            <person name="O'Neill E."/>
            <person name="Emms D."/>
            <person name="Macleod O."/>
            <person name="Voorheis P."/>
            <person name="Matthews J."/>
            <person name="Matthews K."/>
            <person name="Carrington M."/>
        </authorList>
    </citation>
    <scope>NUCLEOTIDE SEQUENCE [LARGE SCALE GENOMIC DNA]</scope>
    <source>
        <strain evidence="2">Edinburgh</strain>
    </source>
</reference>
<organism evidence="2 3">
    <name type="scientific">Trypanosoma theileri</name>
    <dbReference type="NCBI Taxonomy" id="67003"/>
    <lineage>
        <taxon>Eukaryota</taxon>
        <taxon>Discoba</taxon>
        <taxon>Euglenozoa</taxon>
        <taxon>Kinetoplastea</taxon>
        <taxon>Metakinetoplastina</taxon>
        <taxon>Trypanosomatida</taxon>
        <taxon>Trypanosomatidae</taxon>
        <taxon>Trypanosoma</taxon>
    </lineage>
</organism>
<proteinExistence type="predicted"/>